<feature type="region of interest" description="Disordered" evidence="1">
    <location>
        <begin position="16"/>
        <end position="50"/>
    </location>
</feature>
<feature type="region of interest" description="Disordered" evidence="1">
    <location>
        <begin position="623"/>
        <end position="652"/>
    </location>
</feature>
<proteinExistence type="predicted"/>
<accession>A0AAE0BH71</accession>
<evidence type="ECO:0000313" key="3">
    <source>
        <dbReference type="Proteomes" id="UP001190700"/>
    </source>
</evidence>
<evidence type="ECO:0000256" key="1">
    <source>
        <dbReference type="SAM" id="MobiDB-lite"/>
    </source>
</evidence>
<organism evidence="2 3">
    <name type="scientific">Cymbomonas tetramitiformis</name>
    <dbReference type="NCBI Taxonomy" id="36881"/>
    <lineage>
        <taxon>Eukaryota</taxon>
        <taxon>Viridiplantae</taxon>
        <taxon>Chlorophyta</taxon>
        <taxon>Pyramimonadophyceae</taxon>
        <taxon>Pyramimonadales</taxon>
        <taxon>Pyramimonadaceae</taxon>
        <taxon>Cymbomonas</taxon>
    </lineage>
</organism>
<keyword evidence="3" id="KW-1185">Reference proteome</keyword>
<dbReference type="AlphaFoldDB" id="A0AAE0BH71"/>
<dbReference type="Proteomes" id="UP001190700">
    <property type="component" value="Unassembled WGS sequence"/>
</dbReference>
<protein>
    <submittedName>
        <fullName evidence="2">Uncharacterized protein</fullName>
    </submittedName>
</protein>
<feature type="compositionally biased region" description="Polar residues" evidence="1">
    <location>
        <begin position="328"/>
        <end position="347"/>
    </location>
</feature>
<dbReference type="EMBL" id="LGRX02035217">
    <property type="protein sequence ID" value="KAK3235803.1"/>
    <property type="molecule type" value="Genomic_DNA"/>
</dbReference>
<comment type="caution">
    <text evidence="2">The sequence shown here is derived from an EMBL/GenBank/DDBJ whole genome shotgun (WGS) entry which is preliminary data.</text>
</comment>
<sequence length="652" mass="65658">MLPQYCQALELRQASTTRASLPGNHPNPRPRTSRGLVSSARALSAKPPSSHWPLGECMRIAGEKGSNPSLLGKLAGPLAQLLLLCQCPSPPRPGSRGISWAGCRAGSEAPHQHAGAPAEDCRNDALGEQAKATRQPLSGRGAASDYVGSAACSNGPADFLGACVEAPFDMVPGGAGAGPAPPALPRARGAGTTRSSPAAAGFSANPPVYQKELSIYQRPTAQAFVPSLACKGVAMFHRSGDAEVGEHGNSGIFLPEPASHRISLIFYLTKLDAEKRKAAEGAGQAHPQQELSPPWPPEPSSDARDTISLHPSAQPVSQVLLEPKTLASDGTTRMTVSQSKEATTASHAATIPAPSLGVEDGEPRGTGEEEASALELLPPAALAVAGTAMPTPSQGVVQESQCPVAPVISAPMTAHRAGAVVAVASCDAAGLACHPAAAVQTPDDLEQSSCGHLEHGQCSCCTHSIGAGGGGDGGGMEPSEAQAAGSTSLGACRADMVAPAACSDRATELHLPAGTEYLETLDQIIPGALPAAIAAESTGALAPAKMVAGESQSPAAAASRTTIVLCKQDEATTAKRDAAVVECSIAAHGERVGVMVQSALCERALLPSPTAADSTGALAVTLASADGSPPAAPDSAKDSLGMHHLSQSAAMP</sequence>
<gene>
    <name evidence="2" type="ORF">CYMTET_54019</name>
</gene>
<feature type="region of interest" description="Disordered" evidence="1">
    <location>
        <begin position="278"/>
        <end position="366"/>
    </location>
</feature>
<feature type="region of interest" description="Disordered" evidence="1">
    <location>
        <begin position="177"/>
        <end position="203"/>
    </location>
</feature>
<reference evidence="2 3" key="1">
    <citation type="journal article" date="2015" name="Genome Biol. Evol.">
        <title>Comparative Genomics of a Bacterivorous Green Alga Reveals Evolutionary Causalities and Consequences of Phago-Mixotrophic Mode of Nutrition.</title>
        <authorList>
            <person name="Burns J.A."/>
            <person name="Paasch A."/>
            <person name="Narechania A."/>
            <person name="Kim E."/>
        </authorList>
    </citation>
    <scope>NUCLEOTIDE SEQUENCE [LARGE SCALE GENOMIC DNA]</scope>
    <source>
        <strain evidence="2 3">PLY_AMNH</strain>
    </source>
</reference>
<name>A0AAE0BH71_9CHLO</name>
<evidence type="ECO:0000313" key="2">
    <source>
        <dbReference type="EMBL" id="KAK3235803.1"/>
    </source>
</evidence>